<evidence type="ECO:0000259" key="4">
    <source>
        <dbReference type="PROSITE" id="PS50213"/>
    </source>
</evidence>
<dbReference type="Pfam" id="PF02469">
    <property type="entry name" value="Fasciclin"/>
    <property type="match status" value="1"/>
</dbReference>
<dbReference type="Gene3D" id="2.30.180.10">
    <property type="entry name" value="FAS1 domain"/>
    <property type="match status" value="2"/>
</dbReference>
<protein>
    <submittedName>
        <fullName evidence="5">BA75_02768T0</fullName>
    </submittedName>
</protein>
<keyword evidence="2" id="KW-1133">Transmembrane helix</keyword>
<feature type="transmembrane region" description="Helical" evidence="2">
    <location>
        <begin position="735"/>
        <end position="761"/>
    </location>
</feature>
<dbReference type="InterPro" id="IPR000782">
    <property type="entry name" value="FAS1_domain"/>
</dbReference>
<dbReference type="OrthoDB" id="286301at2759"/>
<evidence type="ECO:0000313" key="5">
    <source>
        <dbReference type="EMBL" id="ANZ75884.1"/>
    </source>
</evidence>
<feature type="compositionally biased region" description="Polar residues" evidence="1">
    <location>
        <begin position="805"/>
        <end position="825"/>
    </location>
</feature>
<keyword evidence="2" id="KW-0472">Membrane</keyword>
<dbReference type="PANTHER" id="PTHR10900">
    <property type="entry name" value="PERIOSTIN-RELATED"/>
    <property type="match status" value="1"/>
</dbReference>
<evidence type="ECO:0000256" key="2">
    <source>
        <dbReference type="SAM" id="Phobius"/>
    </source>
</evidence>
<dbReference type="SUPFAM" id="SSF82153">
    <property type="entry name" value="FAS1 domain"/>
    <property type="match status" value="4"/>
</dbReference>
<feature type="domain" description="FAS1" evidence="4">
    <location>
        <begin position="36"/>
        <end position="161"/>
    </location>
</feature>
<evidence type="ECO:0000256" key="1">
    <source>
        <dbReference type="SAM" id="MobiDB-lite"/>
    </source>
</evidence>
<accession>A0A1B2JCV2</accession>
<proteinExistence type="predicted"/>
<dbReference type="PROSITE" id="PS50213">
    <property type="entry name" value="FAS1"/>
    <property type="match status" value="3"/>
</dbReference>
<keyword evidence="3" id="KW-0732">Signal</keyword>
<feature type="chain" id="PRO_5008539390" evidence="3">
    <location>
        <begin position="29"/>
        <end position="837"/>
    </location>
</feature>
<dbReference type="PANTHER" id="PTHR10900:SF77">
    <property type="entry name" value="FI19380P1"/>
    <property type="match status" value="1"/>
</dbReference>
<dbReference type="InterPro" id="IPR050904">
    <property type="entry name" value="Adhesion/Biosynth-related"/>
</dbReference>
<feature type="compositionally biased region" description="Basic and acidic residues" evidence="1">
    <location>
        <begin position="795"/>
        <end position="804"/>
    </location>
</feature>
<dbReference type="AlphaFoldDB" id="A0A1B2JCV2"/>
<sequence>MILANYVYSLLRAALAIAFIDQTPSVVADDFEHVPTTTVIDILSSQVQFSKFLRVIQRNGLVPLLNQMDNFTLVAPINSAFLPSDLKAFDSEELKRYLIPYVIFSDSFEGVRILPNLVNNPTSFTSFDEYGEFKVSNISIVEPDLEAVSQDAVVQGVEELLSPVDDLYTTLIEKGDFGEILNASTIDSDFLNNVTCFLPQKLPYNEVEFSYLTSQYANEDQKTFLFHHLVPGIYGGDVNTSLVNMNGDIIDFSSVDHGLEVSLNDTFLSTEANILTSNGIIHEFSMNLFEEFPHFTPLKILYGLNESDFVEEIIFRKLSFLIDDPSLNQTIFIPTVSDSDDDTESFQPYGVNKNNILYQFAEGQLSGNSELLNSKYCPSKIGGCQKLKLNLIGHDLFINNLVVVDSSPYKIGNTTIFYIDEALTTPSSIRTAVGSYFHCSRSLQFLEDLDLLHFPKSKGYTVLLPCFNSWNNLGLTLDYLESNKTALALVLENLIIDGPIYSDFVGTVESTSIANEPVILTIEPDDDQDGITKLKVNDTELDLRKYTDILFDVGVVHPVSEIILPESLDIKLQQLLNVVDSTIFQDILSWSNLTEILEEDGYSVLLPTKESLESSNITLFSNPSYLKSFIALHILPPGSLDKLVDCENRIPTLLNNTNLSCRRVSKDSVTLQIVEGKDKEVRVIDKGCTKRTLHHESVHPGRYNKSSCLLILDRPIDPNWLFDDPNKIPMIHLPMVAVSIGVLIGILFISAILSCCVLCIFRTDKNTDEEQPLIEETLEENEERRRLEAHHHNYHSTEHSHIEDNTNSGAEGQKNPPSTEFSEGNYSEHSKSKPIPV</sequence>
<evidence type="ECO:0000313" key="6">
    <source>
        <dbReference type="Proteomes" id="UP000094565"/>
    </source>
</evidence>
<dbReference type="InterPro" id="IPR036378">
    <property type="entry name" value="FAS1_dom_sf"/>
</dbReference>
<gene>
    <name evidence="5" type="primary">YLR001C</name>
    <name evidence="5" type="ORF">ATY40_BA7502768</name>
</gene>
<name>A0A1B2JCV2_PICPA</name>
<feature type="signal peptide" evidence="3">
    <location>
        <begin position="1"/>
        <end position="28"/>
    </location>
</feature>
<feature type="region of interest" description="Disordered" evidence="1">
    <location>
        <begin position="779"/>
        <end position="837"/>
    </location>
</feature>
<keyword evidence="2" id="KW-0812">Transmembrane</keyword>
<feature type="domain" description="FAS1" evidence="4">
    <location>
        <begin position="568"/>
        <end position="688"/>
    </location>
</feature>
<reference evidence="5 6" key="1">
    <citation type="submission" date="2016-02" db="EMBL/GenBank/DDBJ databases">
        <title>Comparative genomic and transcriptomic foundation for Pichia pastoris.</title>
        <authorList>
            <person name="Love K.R."/>
            <person name="Shah K.A."/>
            <person name="Whittaker C.A."/>
            <person name="Wu J."/>
            <person name="Bartlett M.C."/>
            <person name="Ma D."/>
            <person name="Leeson R.L."/>
            <person name="Priest M."/>
            <person name="Young S.K."/>
            <person name="Love J.C."/>
        </authorList>
    </citation>
    <scope>NUCLEOTIDE SEQUENCE [LARGE SCALE GENOMIC DNA]</scope>
    <source>
        <strain evidence="5 6">ATCC 28485</strain>
    </source>
</reference>
<organism evidence="5 6">
    <name type="scientific">Komagataella pastoris</name>
    <name type="common">Yeast</name>
    <name type="synonym">Pichia pastoris</name>
    <dbReference type="NCBI Taxonomy" id="4922"/>
    <lineage>
        <taxon>Eukaryota</taxon>
        <taxon>Fungi</taxon>
        <taxon>Dikarya</taxon>
        <taxon>Ascomycota</taxon>
        <taxon>Saccharomycotina</taxon>
        <taxon>Pichiomycetes</taxon>
        <taxon>Pichiales</taxon>
        <taxon>Pichiaceae</taxon>
        <taxon>Komagataella</taxon>
    </lineage>
</organism>
<dbReference type="EMBL" id="CP014585">
    <property type="protein sequence ID" value="ANZ75884.1"/>
    <property type="molecule type" value="Genomic_DNA"/>
</dbReference>
<evidence type="ECO:0000256" key="3">
    <source>
        <dbReference type="SAM" id="SignalP"/>
    </source>
</evidence>
<dbReference type="Proteomes" id="UP000094565">
    <property type="component" value="Chromosome 2"/>
</dbReference>
<keyword evidence="6" id="KW-1185">Reference proteome</keyword>
<feature type="domain" description="FAS1" evidence="4">
    <location>
        <begin position="164"/>
        <end position="288"/>
    </location>
</feature>